<comment type="caution">
    <text evidence="1">The sequence shown here is derived from an EMBL/GenBank/DDBJ whole genome shotgun (WGS) entry which is preliminary data.</text>
</comment>
<organism evidence="1 2">
    <name type="scientific">Hyphomicrobium sulfonivorans</name>
    <dbReference type="NCBI Taxonomy" id="121290"/>
    <lineage>
        <taxon>Bacteria</taxon>
        <taxon>Pseudomonadati</taxon>
        <taxon>Pseudomonadota</taxon>
        <taxon>Alphaproteobacteria</taxon>
        <taxon>Hyphomicrobiales</taxon>
        <taxon>Hyphomicrobiaceae</taxon>
        <taxon>Hyphomicrobium</taxon>
    </lineage>
</organism>
<dbReference type="AlphaFoldDB" id="A0A125NTS6"/>
<dbReference type="GO" id="GO:0005737">
    <property type="term" value="C:cytoplasm"/>
    <property type="evidence" value="ECO:0007669"/>
    <property type="project" value="TreeGrafter"/>
</dbReference>
<keyword evidence="2" id="KW-1185">Reference proteome</keyword>
<gene>
    <name evidence="1" type="ORF">APY04_3285</name>
</gene>
<dbReference type="InterPro" id="IPR006356">
    <property type="entry name" value="HAD-SF_hydro_IIA_hyp3"/>
</dbReference>
<dbReference type="Gene3D" id="3.40.50.1000">
    <property type="entry name" value="HAD superfamily/HAD-like"/>
    <property type="match status" value="2"/>
</dbReference>
<name>A0A125NTS6_HYPSL</name>
<dbReference type="InterPro" id="IPR023214">
    <property type="entry name" value="HAD_sf"/>
</dbReference>
<dbReference type="CDD" id="cd07525">
    <property type="entry name" value="HAD_like"/>
    <property type="match status" value="1"/>
</dbReference>
<dbReference type="NCBIfam" id="TIGR01459">
    <property type="entry name" value="HAD-SF-IIA-hyp4"/>
    <property type="match status" value="1"/>
</dbReference>
<evidence type="ECO:0000313" key="1">
    <source>
        <dbReference type="EMBL" id="KWT64393.1"/>
    </source>
</evidence>
<dbReference type="OrthoDB" id="9791073at2"/>
<dbReference type="GO" id="GO:0016791">
    <property type="term" value="F:phosphatase activity"/>
    <property type="evidence" value="ECO:0007669"/>
    <property type="project" value="TreeGrafter"/>
</dbReference>
<dbReference type="PANTHER" id="PTHR19288:SF90">
    <property type="entry name" value="OS08G0542600 PROTEIN"/>
    <property type="match status" value="1"/>
</dbReference>
<dbReference type="Pfam" id="PF13242">
    <property type="entry name" value="Hydrolase_like"/>
    <property type="match status" value="1"/>
</dbReference>
<dbReference type="EMBL" id="LMTR01000092">
    <property type="protein sequence ID" value="KWT64393.1"/>
    <property type="molecule type" value="Genomic_DNA"/>
</dbReference>
<dbReference type="PANTHER" id="PTHR19288">
    <property type="entry name" value="4-NITROPHENYLPHOSPHATASE-RELATED"/>
    <property type="match status" value="1"/>
</dbReference>
<reference evidence="1 2" key="1">
    <citation type="submission" date="2015-10" db="EMBL/GenBank/DDBJ databases">
        <title>Transcriptomic analysis of a linuron degrading triple-species bacterial consortium.</title>
        <authorList>
            <person name="Albers P."/>
        </authorList>
    </citation>
    <scope>NUCLEOTIDE SEQUENCE [LARGE SCALE GENOMIC DNA]</scope>
    <source>
        <strain evidence="1 2">WDL6</strain>
    </source>
</reference>
<dbReference type="InterPro" id="IPR036412">
    <property type="entry name" value="HAD-like_sf"/>
</dbReference>
<dbReference type="SUPFAM" id="SSF56784">
    <property type="entry name" value="HAD-like"/>
    <property type="match status" value="1"/>
</dbReference>
<dbReference type="Pfam" id="PF13344">
    <property type="entry name" value="Hydrolase_6"/>
    <property type="match status" value="1"/>
</dbReference>
<sequence length="290" mass="30099">MSNTPAENPPAIPLLTSIAPVAAGTGAWLVDIWGVMHNGVVPFYDACKACQSFRDSGGIVVLVSNSPRPNDSVAAQLDAIGVPRTCWDAIVTSGDVARTLIAQYRGRPVLHIGPQRDLPTLAGLDLQLVDAAAAEAIVCTGLYDDETETPADYADLLAHSHTRGLTMVCANPDLRVERGGRMIYCAGAVARAYEDIGGRVDYAGKPYLPIYDLTFATLEKLKPGSSDRAALLAIGDGIGTDIAGAANAGIRAVFIASGVHVEGALDEAAIVRLFPAGAGRPVAAMAKLAP</sequence>
<dbReference type="NCBIfam" id="TIGR01460">
    <property type="entry name" value="HAD-SF-IIA"/>
    <property type="match status" value="1"/>
</dbReference>
<dbReference type="PATRIC" id="fig|121290.4.peg.1936"/>
<dbReference type="InterPro" id="IPR006357">
    <property type="entry name" value="HAD-SF_hydro_IIA"/>
</dbReference>
<dbReference type="STRING" id="121290.APY04_3285"/>
<accession>A0A125NTS6</accession>
<proteinExistence type="predicted"/>
<dbReference type="RefSeq" id="WP_068464709.1">
    <property type="nucleotide sequence ID" value="NZ_LMTR01000092.1"/>
</dbReference>
<evidence type="ECO:0000313" key="2">
    <source>
        <dbReference type="Proteomes" id="UP000059074"/>
    </source>
</evidence>
<protein>
    <submittedName>
        <fullName evidence="1">HAD superfamily protein involved in N-acetyl-glucosamine catabolism</fullName>
    </submittedName>
</protein>
<dbReference type="Proteomes" id="UP000059074">
    <property type="component" value="Unassembled WGS sequence"/>
</dbReference>